<keyword evidence="2" id="KW-0378">Hydrolase</keyword>
<dbReference type="InterPro" id="IPR033140">
    <property type="entry name" value="Lipase_GDXG_put_SER_AS"/>
</dbReference>
<gene>
    <name evidence="6" type="ORF">GPM918_LOCUS17328</name>
    <name evidence="7" type="ORF">SRO942_LOCUS17325</name>
</gene>
<comment type="caution">
    <text evidence="6">The sequence shown here is derived from an EMBL/GenBank/DDBJ whole genome shotgun (WGS) entry which is preliminary data.</text>
</comment>
<keyword evidence="4" id="KW-0812">Transmembrane</keyword>
<dbReference type="Proteomes" id="UP000663829">
    <property type="component" value="Unassembled WGS sequence"/>
</dbReference>
<feature type="transmembrane region" description="Helical" evidence="4">
    <location>
        <begin position="336"/>
        <end position="354"/>
    </location>
</feature>
<evidence type="ECO:0000313" key="6">
    <source>
        <dbReference type="EMBL" id="CAF1072106.1"/>
    </source>
</evidence>
<keyword evidence="8" id="KW-1185">Reference proteome</keyword>
<evidence type="ECO:0000256" key="3">
    <source>
        <dbReference type="PROSITE-ProRule" id="PRU10038"/>
    </source>
</evidence>
<dbReference type="InterPro" id="IPR002168">
    <property type="entry name" value="Lipase_GDXG_HIS_AS"/>
</dbReference>
<proteinExistence type="inferred from homology"/>
<dbReference type="Gene3D" id="3.40.50.1820">
    <property type="entry name" value="alpha/beta hydrolase"/>
    <property type="match status" value="1"/>
</dbReference>
<evidence type="ECO:0000313" key="8">
    <source>
        <dbReference type="Proteomes" id="UP000663829"/>
    </source>
</evidence>
<keyword evidence="4" id="KW-1133">Transmembrane helix</keyword>
<dbReference type="PANTHER" id="PTHR48081">
    <property type="entry name" value="AB HYDROLASE SUPERFAMILY PROTEIN C4A8.06C"/>
    <property type="match status" value="1"/>
</dbReference>
<feature type="active site" evidence="3">
    <location>
        <position position="179"/>
    </location>
</feature>
<dbReference type="Proteomes" id="UP000681722">
    <property type="component" value="Unassembled WGS sequence"/>
</dbReference>
<dbReference type="InterPro" id="IPR029058">
    <property type="entry name" value="AB_hydrolase_fold"/>
</dbReference>
<dbReference type="InterPro" id="IPR050300">
    <property type="entry name" value="GDXG_lipolytic_enzyme"/>
</dbReference>
<dbReference type="GO" id="GO:0016787">
    <property type="term" value="F:hydrolase activity"/>
    <property type="evidence" value="ECO:0007669"/>
    <property type="project" value="UniProtKB-KW"/>
</dbReference>
<dbReference type="InterPro" id="IPR013094">
    <property type="entry name" value="AB_hydrolase_3"/>
</dbReference>
<dbReference type="EMBL" id="CAJOBC010004742">
    <property type="protein sequence ID" value="CAF3839051.1"/>
    <property type="molecule type" value="Genomic_DNA"/>
</dbReference>
<keyword evidence="4" id="KW-0472">Membrane</keyword>
<dbReference type="PROSITE" id="PS01173">
    <property type="entry name" value="LIPASE_GDXG_HIS"/>
    <property type="match status" value="1"/>
</dbReference>
<organism evidence="6 8">
    <name type="scientific">Didymodactylos carnosus</name>
    <dbReference type="NCBI Taxonomy" id="1234261"/>
    <lineage>
        <taxon>Eukaryota</taxon>
        <taxon>Metazoa</taxon>
        <taxon>Spiralia</taxon>
        <taxon>Gnathifera</taxon>
        <taxon>Rotifera</taxon>
        <taxon>Eurotatoria</taxon>
        <taxon>Bdelloidea</taxon>
        <taxon>Philodinida</taxon>
        <taxon>Philodinidae</taxon>
        <taxon>Didymodactylos</taxon>
    </lineage>
</organism>
<evidence type="ECO:0000256" key="2">
    <source>
        <dbReference type="ARBA" id="ARBA00022801"/>
    </source>
</evidence>
<dbReference type="SUPFAM" id="SSF53474">
    <property type="entry name" value="alpha/beta-Hydrolases"/>
    <property type="match status" value="1"/>
</dbReference>
<protein>
    <recommendedName>
        <fullName evidence="5">Alpha/beta hydrolase fold-3 domain-containing protein</fullName>
    </recommendedName>
</protein>
<dbReference type="EMBL" id="CAJNOQ010004743">
    <property type="protein sequence ID" value="CAF1072106.1"/>
    <property type="molecule type" value="Genomic_DNA"/>
</dbReference>
<evidence type="ECO:0000259" key="5">
    <source>
        <dbReference type="Pfam" id="PF07859"/>
    </source>
</evidence>
<name>A0A814LYW6_9BILA</name>
<dbReference type="PANTHER" id="PTHR48081:SF8">
    <property type="entry name" value="ALPHA_BETA HYDROLASE FOLD-3 DOMAIN-CONTAINING PROTEIN-RELATED"/>
    <property type="match status" value="1"/>
</dbReference>
<feature type="domain" description="Alpha/beta hydrolase fold-3" evidence="5">
    <location>
        <begin position="101"/>
        <end position="222"/>
    </location>
</feature>
<accession>A0A814LYW6</accession>
<reference evidence="6" key="1">
    <citation type="submission" date="2021-02" db="EMBL/GenBank/DDBJ databases">
        <authorList>
            <person name="Nowell W R."/>
        </authorList>
    </citation>
    <scope>NUCLEOTIDE SEQUENCE</scope>
</reference>
<evidence type="ECO:0000256" key="1">
    <source>
        <dbReference type="ARBA" id="ARBA00010515"/>
    </source>
</evidence>
<dbReference type="Pfam" id="PF07859">
    <property type="entry name" value="Abhydrolase_3"/>
    <property type="match status" value="1"/>
</dbReference>
<dbReference type="OrthoDB" id="408631at2759"/>
<dbReference type="PROSITE" id="PS01174">
    <property type="entry name" value="LIPASE_GDXG_SER"/>
    <property type="match status" value="1"/>
</dbReference>
<dbReference type="AlphaFoldDB" id="A0A814LYW6"/>
<sequence length="381" mass="43245">MKSIVHTSMGSATELNSWSCAIPIKSSSRRRLLITLSLAVLSVALIYQPLPQDFPQPWKYRFISFWAHVFVKIVYDRRILNVTVRMYEPEELANVDKMPTIIHFHGGGFLLGSIDTHDQATYVLANLTRALVISVEYRLVPEHPFPAALDDCTSVAYELFQNAINYRIDANRIVLAGDSAGGNLALVTTQSLLRDGFTPRTICLLYPALQFFDFTLPSYRDYLPRNILGIINEDNFFSAMSELSERKVKVTRDILFNNHTSARDKRRLRPLLDADQHLAISLPFDIDQEGNQNLIPHLKFLVSPRISPLLVSDDELIQLPPVLLFTAEFDILRDEGMLFVGISILPILFFTICAESCNLKNRTSVLNTALMRFPRMQVDGK</sequence>
<comment type="similarity">
    <text evidence="1">Belongs to the 'GDXG' lipolytic enzyme family.</text>
</comment>
<feature type="transmembrane region" description="Helical" evidence="4">
    <location>
        <begin position="32"/>
        <end position="50"/>
    </location>
</feature>
<evidence type="ECO:0000313" key="7">
    <source>
        <dbReference type="EMBL" id="CAF3839051.1"/>
    </source>
</evidence>
<evidence type="ECO:0000256" key="4">
    <source>
        <dbReference type="SAM" id="Phobius"/>
    </source>
</evidence>